<evidence type="ECO:0000256" key="2">
    <source>
        <dbReference type="ARBA" id="ARBA00023002"/>
    </source>
</evidence>
<evidence type="ECO:0000256" key="3">
    <source>
        <dbReference type="ARBA" id="ARBA00023027"/>
    </source>
</evidence>
<dbReference type="Pfam" id="PF02826">
    <property type="entry name" value="2-Hacid_dh_C"/>
    <property type="match status" value="1"/>
</dbReference>
<sequence length="358" mass="39339">MPPVPRLPMKIAILDDYQGAASKYFDSLKPNFETTAFPDTLPPYNHPSTSEDVKKQLVERLKPFTVISSMRERTAFPKSLLEKLPNLKLLLNTASRNNSIDLEAAKELGIVVTGTPKPGNDPDSTTEHTVALILGIARNVAWDDRVVKGGGWQTTFATGLSGRTFGTVGLGTLGTSVAKIMHLAFNMKIIAWSSSLTQETADQQARDSGLAPEGEDGEKVFKVVSKEELFSTADVVSVHLVLSDRSRGIVGERDLELMKKTALLINTSRGPLVQQDALLNTLQKGSIRGAALDVFDLEPLPADSPWRSIKWGEEGRSHVLLTPHMGYVEEATVNAWFQAQVENIQRWHDGEELKNLML</sequence>
<evidence type="ECO:0000259" key="6">
    <source>
        <dbReference type="Pfam" id="PF02826"/>
    </source>
</evidence>
<comment type="similarity">
    <text evidence="1 4">Belongs to the D-isomer specific 2-hydroxyacid dehydrogenase family.</text>
</comment>
<keyword evidence="3" id="KW-0520">NAD</keyword>
<dbReference type="InterPro" id="IPR006139">
    <property type="entry name" value="D-isomer_2_OHA_DH_cat_dom"/>
</dbReference>
<evidence type="ECO:0000313" key="7">
    <source>
        <dbReference type="EMBL" id="QSZ29495.1"/>
    </source>
</evidence>
<protein>
    <recommendedName>
        <fullName evidence="9">D-isomer specific 2-hydroxyacid dehydrogenase NAD-binding domain-containing protein</fullName>
    </recommendedName>
</protein>
<accession>A0A8A3NUX0</accession>
<dbReference type="PANTHER" id="PTHR42789:SF1">
    <property type="entry name" value="D-ISOMER SPECIFIC 2-HYDROXYACID DEHYDROGENASE FAMILY PROTEIN (AFU_ORTHOLOGUE AFUA_6G10090)"/>
    <property type="match status" value="1"/>
</dbReference>
<gene>
    <name evidence="7" type="ORF">DSL72_004009</name>
</gene>
<feature type="domain" description="D-isomer specific 2-hydroxyacid dehydrogenase NAD-binding" evidence="6">
    <location>
        <begin position="130"/>
        <end position="326"/>
    </location>
</feature>
<dbReference type="OrthoDB" id="298012at2759"/>
<dbReference type="GO" id="GO:0051287">
    <property type="term" value="F:NAD binding"/>
    <property type="evidence" value="ECO:0007669"/>
    <property type="project" value="InterPro"/>
</dbReference>
<dbReference type="EMBL" id="CP063405">
    <property type="protein sequence ID" value="QSZ29495.1"/>
    <property type="molecule type" value="Genomic_DNA"/>
</dbReference>
<keyword evidence="8" id="KW-1185">Reference proteome</keyword>
<dbReference type="SUPFAM" id="SSF51735">
    <property type="entry name" value="NAD(P)-binding Rossmann-fold domains"/>
    <property type="match status" value="1"/>
</dbReference>
<dbReference type="Gene3D" id="3.40.50.720">
    <property type="entry name" value="NAD(P)-binding Rossmann-like Domain"/>
    <property type="match status" value="2"/>
</dbReference>
<name>A0A8A3NUX0_9HELO</name>
<evidence type="ECO:0008006" key="9">
    <source>
        <dbReference type="Google" id="ProtNLM"/>
    </source>
</evidence>
<dbReference type="Proteomes" id="UP000672032">
    <property type="component" value="Chromosome 1"/>
</dbReference>
<evidence type="ECO:0000259" key="5">
    <source>
        <dbReference type="Pfam" id="PF00389"/>
    </source>
</evidence>
<evidence type="ECO:0000256" key="1">
    <source>
        <dbReference type="ARBA" id="ARBA00005854"/>
    </source>
</evidence>
<dbReference type="CDD" id="cd12169">
    <property type="entry name" value="PGDH_like_1"/>
    <property type="match status" value="1"/>
</dbReference>
<dbReference type="InterPro" id="IPR050857">
    <property type="entry name" value="D-2-hydroxyacid_DH"/>
</dbReference>
<proteinExistence type="inferred from homology"/>
<dbReference type="InterPro" id="IPR036291">
    <property type="entry name" value="NAD(P)-bd_dom_sf"/>
</dbReference>
<dbReference type="Pfam" id="PF00389">
    <property type="entry name" value="2-Hacid_dh"/>
    <property type="match status" value="1"/>
</dbReference>
<dbReference type="AlphaFoldDB" id="A0A8A3NUX0"/>
<reference evidence="7" key="1">
    <citation type="submission" date="2020-10" db="EMBL/GenBank/DDBJ databases">
        <title>Genome Sequence of Monilinia vaccinii-corymbosi Sheds Light on Mummy Berry Disease Infection of Blueberry and Mating Type.</title>
        <authorList>
            <person name="Yow A.G."/>
            <person name="Zhang Y."/>
            <person name="Bansal K."/>
            <person name="Eacker S.M."/>
            <person name="Sullivan S."/>
            <person name="Liachko I."/>
            <person name="Cubeta M.A."/>
            <person name="Rollins J.A."/>
            <person name="Ashrafi H."/>
        </authorList>
    </citation>
    <scope>NUCLEOTIDE SEQUENCE</scope>
    <source>
        <strain evidence="7">RL-1</strain>
    </source>
</reference>
<feature type="domain" description="D-isomer specific 2-hydroxyacid dehydrogenase catalytic" evidence="5">
    <location>
        <begin position="51"/>
        <end position="356"/>
    </location>
</feature>
<evidence type="ECO:0000256" key="4">
    <source>
        <dbReference type="RuleBase" id="RU003719"/>
    </source>
</evidence>
<keyword evidence="2 4" id="KW-0560">Oxidoreductase</keyword>
<evidence type="ECO:0000313" key="8">
    <source>
        <dbReference type="Proteomes" id="UP000672032"/>
    </source>
</evidence>
<dbReference type="SUPFAM" id="SSF52283">
    <property type="entry name" value="Formate/glycerate dehydrogenase catalytic domain-like"/>
    <property type="match status" value="1"/>
</dbReference>
<dbReference type="GO" id="GO:0016616">
    <property type="term" value="F:oxidoreductase activity, acting on the CH-OH group of donors, NAD or NADP as acceptor"/>
    <property type="evidence" value="ECO:0007669"/>
    <property type="project" value="InterPro"/>
</dbReference>
<dbReference type="InterPro" id="IPR006140">
    <property type="entry name" value="D-isomer_DH_NAD-bd"/>
</dbReference>
<dbReference type="PANTHER" id="PTHR42789">
    <property type="entry name" value="D-ISOMER SPECIFIC 2-HYDROXYACID DEHYDROGENASE FAMILY PROTEIN (AFU_ORTHOLOGUE AFUA_6G10090)"/>
    <property type="match status" value="1"/>
</dbReference>
<organism evidence="7 8">
    <name type="scientific">Monilinia vaccinii-corymbosi</name>
    <dbReference type="NCBI Taxonomy" id="61207"/>
    <lineage>
        <taxon>Eukaryota</taxon>
        <taxon>Fungi</taxon>
        <taxon>Dikarya</taxon>
        <taxon>Ascomycota</taxon>
        <taxon>Pezizomycotina</taxon>
        <taxon>Leotiomycetes</taxon>
        <taxon>Helotiales</taxon>
        <taxon>Sclerotiniaceae</taxon>
        <taxon>Monilinia</taxon>
    </lineage>
</organism>